<comment type="subcellular location">
    <subcellularLocation>
        <location evidence="1">Membrane</location>
        <topology evidence="1">Multi-pass membrane protein</topology>
    </subcellularLocation>
</comment>
<feature type="non-terminal residue" evidence="10">
    <location>
        <position position="1"/>
    </location>
</feature>
<comment type="caution">
    <text evidence="10">The sequence shown here is derived from an EMBL/GenBank/DDBJ whole genome shotgun (WGS) entry which is preliminary data.</text>
</comment>
<evidence type="ECO:0000256" key="8">
    <source>
        <dbReference type="SAM" id="Phobius"/>
    </source>
</evidence>
<evidence type="ECO:0000256" key="1">
    <source>
        <dbReference type="ARBA" id="ARBA00004141"/>
    </source>
</evidence>
<feature type="domain" description="G-protein coupled receptors family 1 profile" evidence="9">
    <location>
        <begin position="1"/>
        <end position="195"/>
    </location>
</feature>
<dbReference type="PANTHER" id="PTHR24243">
    <property type="entry name" value="G-PROTEIN COUPLED RECEPTOR"/>
    <property type="match status" value="1"/>
</dbReference>
<organism evidence="10 11">
    <name type="scientific">Candidula unifasciata</name>
    <dbReference type="NCBI Taxonomy" id="100452"/>
    <lineage>
        <taxon>Eukaryota</taxon>
        <taxon>Metazoa</taxon>
        <taxon>Spiralia</taxon>
        <taxon>Lophotrochozoa</taxon>
        <taxon>Mollusca</taxon>
        <taxon>Gastropoda</taxon>
        <taxon>Heterobranchia</taxon>
        <taxon>Euthyneura</taxon>
        <taxon>Panpulmonata</taxon>
        <taxon>Eupulmonata</taxon>
        <taxon>Stylommatophora</taxon>
        <taxon>Helicina</taxon>
        <taxon>Helicoidea</taxon>
        <taxon>Geomitridae</taxon>
        <taxon>Candidula</taxon>
    </lineage>
</organism>
<proteinExistence type="predicted"/>
<evidence type="ECO:0000256" key="4">
    <source>
        <dbReference type="ARBA" id="ARBA00023040"/>
    </source>
</evidence>
<dbReference type="Gene3D" id="1.20.1070.10">
    <property type="entry name" value="Rhodopsin 7-helix transmembrane proteins"/>
    <property type="match status" value="1"/>
</dbReference>
<dbReference type="SUPFAM" id="SSF81321">
    <property type="entry name" value="Family A G protein-coupled receptor-like"/>
    <property type="match status" value="1"/>
</dbReference>
<evidence type="ECO:0000256" key="6">
    <source>
        <dbReference type="ARBA" id="ARBA00023170"/>
    </source>
</evidence>
<dbReference type="OrthoDB" id="10037617at2759"/>
<dbReference type="PROSITE" id="PS50262">
    <property type="entry name" value="G_PROTEIN_RECEP_F1_2"/>
    <property type="match status" value="1"/>
</dbReference>
<evidence type="ECO:0000256" key="3">
    <source>
        <dbReference type="ARBA" id="ARBA00022989"/>
    </source>
</evidence>
<reference evidence="10" key="1">
    <citation type="submission" date="2021-04" db="EMBL/GenBank/DDBJ databases">
        <authorList>
            <consortium name="Molecular Ecology Group"/>
        </authorList>
    </citation>
    <scope>NUCLEOTIDE SEQUENCE</scope>
</reference>
<accession>A0A8S3Z8S6</accession>
<feature type="transmembrane region" description="Helical" evidence="8">
    <location>
        <begin position="19"/>
        <end position="40"/>
    </location>
</feature>
<dbReference type="AlphaFoldDB" id="A0A8S3Z8S6"/>
<feature type="transmembrane region" description="Helical" evidence="8">
    <location>
        <begin position="79"/>
        <end position="96"/>
    </location>
</feature>
<evidence type="ECO:0000313" key="11">
    <source>
        <dbReference type="Proteomes" id="UP000678393"/>
    </source>
</evidence>
<dbReference type="EMBL" id="CAJHNH020002223">
    <property type="protein sequence ID" value="CAG5125967.1"/>
    <property type="molecule type" value="Genomic_DNA"/>
</dbReference>
<sequence length="258" mass="29581">YIAIVFPIKAHIFCTKRRVLVVIVCIWLFSGLCSTPTTVFNRVLRLSETPPQDFCIIQFHTNRSQHEVYNRIFKYTECSLFYLGPLMIQVVCYTVIGKRLFVGVEKLHGNTGGISSATRPNGRGPRVVNEAIRARKGVVKMLMASVAIYFLSYSPHQILLFYNTFSTAGFDKTWVFHVFTTILAYINSAANPVLYCVFSDNFRSKFKIIFHRFICCKSFCCRENTTMSRPINLQSYTEYTTLVRKNTQNHNNTSAVAL</sequence>
<feature type="transmembrane region" description="Helical" evidence="8">
    <location>
        <begin position="142"/>
        <end position="162"/>
    </location>
</feature>
<dbReference type="Proteomes" id="UP000678393">
    <property type="component" value="Unassembled WGS sequence"/>
</dbReference>
<keyword evidence="5 8" id="KW-0472">Membrane</keyword>
<evidence type="ECO:0000313" key="10">
    <source>
        <dbReference type="EMBL" id="CAG5125967.1"/>
    </source>
</evidence>
<dbReference type="InterPro" id="IPR000276">
    <property type="entry name" value="GPCR_Rhodpsn"/>
</dbReference>
<dbReference type="Pfam" id="PF00001">
    <property type="entry name" value="7tm_1"/>
    <property type="match status" value="1"/>
</dbReference>
<evidence type="ECO:0000256" key="7">
    <source>
        <dbReference type="ARBA" id="ARBA00023224"/>
    </source>
</evidence>
<keyword evidence="6" id="KW-0675">Receptor</keyword>
<name>A0A8S3Z8S6_9EUPU</name>
<evidence type="ECO:0000259" key="9">
    <source>
        <dbReference type="PROSITE" id="PS50262"/>
    </source>
</evidence>
<gene>
    <name evidence="10" type="ORF">CUNI_LOCUS11525</name>
</gene>
<keyword evidence="3 8" id="KW-1133">Transmembrane helix</keyword>
<dbReference type="GO" id="GO:0005886">
    <property type="term" value="C:plasma membrane"/>
    <property type="evidence" value="ECO:0007669"/>
    <property type="project" value="TreeGrafter"/>
</dbReference>
<evidence type="ECO:0000256" key="2">
    <source>
        <dbReference type="ARBA" id="ARBA00022692"/>
    </source>
</evidence>
<keyword evidence="7" id="KW-0807">Transducer</keyword>
<feature type="transmembrane region" description="Helical" evidence="8">
    <location>
        <begin position="174"/>
        <end position="198"/>
    </location>
</feature>
<keyword evidence="2 8" id="KW-0812">Transmembrane</keyword>
<keyword evidence="4" id="KW-0297">G-protein coupled receptor</keyword>
<dbReference type="GO" id="GO:0004930">
    <property type="term" value="F:G protein-coupled receptor activity"/>
    <property type="evidence" value="ECO:0007669"/>
    <property type="project" value="UniProtKB-KW"/>
</dbReference>
<dbReference type="PANTHER" id="PTHR24243:SF208">
    <property type="entry name" value="PYROKININ-1 RECEPTOR"/>
    <property type="match status" value="1"/>
</dbReference>
<keyword evidence="11" id="KW-1185">Reference proteome</keyword>
<protein>
    <recommendedName>
        <fullName evidence="9">G-protein coupled receptors family 1 profile domain-containing protein</fullName>
    </recommendedName>
</protein>
<dbReference type="PRINTS" id="PR00237">
    <property type="entry name" value="GPCRRHODOPSN"/>
</dbReference>
<dbReference type="InterPro" id="IPR017452">
    <property type="entry name" value="GPCR_Rhodpsn_7TM"/>
</dbReference>
<evidence type="ECO:0000256" key="5">
    <source>
        <dbReference type="ARBA" id="ARBA00023136"/>
    </source>
</evidence>